<evidence type="ECO:0000256" key="6">
    <source>
        <dbReference type="ARBA" id="ARBA00023128"/>
    </source>
</evidence>
<evidence type="ECO:0000256" key="5">
    <source>
        <dbReference type="ARBA" id="ARBA00023054"/>
    </source>
</evidence>
<evidence type="ECO:0000256" key="3">
    <source>
        <dbReference type="ARBA" id="ARBA00022692"/>
    </source>
</evidence>
<evidence type="ECO:0000256" key="9">
    <source>
        <dbReference type="SAM" id="Phobius"/>
    </source>
</evidence>
<dbReference type="PANTHER" id="PTHR14360:SF12">
    <property type="entry name" value="MOZ PROTEIN REPRESENTS A CHROMATIN-ASSOCIATED ACETYLTRANSFERASE"/>
    <property type="match status" value="1"/>
</dbReference>
<keyword evidence="3 9" id="KW-0812">Transmembrane</keyword>
<feature type="non-terminal residue" evidence="10">
    <location>
        <position position="1"/>
    </location>
</feature>
<evidence type="ECO:0000313" key="10">
    <source>
        <dbReference type="EMBL" id="KAF2084344.1"/>
    </source>
</evidence>
<feature type="compositionally biased region" description="Low complexity" evidence="8">
    <location>
        <begin position="35"/>
        <end position="44"/>
    </location>
</feature>
<name>A0A9P4LUN9_9PEZI</name>
<accession>A0A9P4LUN9</accession>
<evidence type="ECO:0000256" key="1">
    <source>
        <dbReference type="ARBA" id="ARBA00004173"/>
    </source>
</evidence>
<dbReference type="Pfam" id="PF07798">
    <property type="entry name" value="CCDC90-like"/>
    <property type="match status" value="1"/>
</dbReference>
<feature type="compositionally biased region" description="Basic and acidic residues" evidence="8">
    <location>
        <begin position="45"/>
        <end position="54"/>
    </location>
</feature>
<sequence length="341" mass="38381">PRLTFLYPHLFRSLRTSEQTLSARPARRKPQNSCSRRPLSSSPRRTLETLEPRQQRYGTGVEPQLEQKAAASEDNGEEAENTDEPSPNISGQSPTVYETVAPASPEPPKKARKTVPIPPAPKVAQPNPLEEVLHMPAPAKKPPHLQTPPYVHHFDTYGLVKHLENSGFNEAQSVSVMKAVRAMLADNMELAHAGLVGKSDVENETYLFRAACSELRTEVENNRKAENERMSTQRNQLQHEVDIIGQRLGQDSASMKDELKGMFDDRKMAVRMEQRAMESKIQELNYKITVALNSDARSEVEGLRWVLTRRAVTAIVIAAMSILATLNYSSYMTRTQEQERK</sequence>
<dbReference type="Proteomes" id="UP000799776">
    <property type="component" value="Unassembled WGS sequence"/>
</dbReference>
<dbReference type="OrthoDB" id="5424147at2759"/>
<keyword evidence="6" id="KW-0496">Mitochondrion</keyword>
<keyword evidence="11" id="KW-1185">Reference proteome</keyword>
<evidence type="ECO:0000256" key="4">
    <source>
        <dbReference type="ARBA" id="ARBA00022989"/>
    </source>
</evidence>
<evidence type="ECO:0000256" key="7">
    <source>
        <dbReference type="ARBA" id="ARBA00023136"/>
    </source>
</evidence>
<evidence type="ECO:0008006" key="12">
    <source>
        <dbReference type="Google" id="ProtNLM"/>
    </source>
</evidence>
<keyword evidence="4 9" id="KW-1133">Transmembrane helix</keyword>
<dbReference type="EMBL" id="ML978742">
    <property type="protein sequence ID" value="KAF2084344.1"/>
    <property type="molecule type" value="Genomic_DNA"/>
</dbReference>
<dbReference type="InterPro" id="IPR024461">
    <property type="entry name" value="CCDC90-like"/>
</dbReference>
<evidence type="ECO:0000256" key="8">
    <source>
        <dbReference type="SAM" id="MobiDB-lite"/>
    </source>
</evidence>
<comment type="subcellular location">
    <subcellularLocation>
        <location evidence="2">Membrane</location>
    </subcellularLocation>
    <subcellularLocation>
        <location evidence="1">Mitochondrion</location>
    </subcellularLocation>
</comment>
<dbReference type="PANTHER" id="PTHR14360">
    <property type="entry name" value="PROTEIN FMP32, MITOCHONDRIAL"/>
    <property type="match status" value="1"/>
</dbReference>
<feature type="region of interest" description="Disordered" evidence="8">
    <location>
        <begin position="17"/>
        <end position="125"/>
    </location>
</feature>
<dbReference type="GO" id="GO:0005739">
    <property type="term" value="C:mitochondrion"/>
    <property type="evidence" value="ECO:0007669"/>
    <property type="project" value="UniProtKB-SubCell"/>
</dbReference>
<dbReference type="Gene3D" id="1.20.5.340">
    <property type="match status" value="1"/>
</dbReference>
<organism evidence="10 11">
    <name type="scientific">Saccharata proteae CBS 121410</name>
    <dbReference type="NCBI Taxonomy" id="1314787"/>
    <lineage>
        <taxon>Eukaryota</taxon>
        <taxon>Fungi</taxon>
        <taxon>Dikarya</taxon>
        <taxon>Ascomycota</taxon>
        <taxon>Pezizomycotina</taxon>
        <taxon>Dothideomycetes</taxon>
        <taxon>Dothideomycetes incertae sedis</taxon>
        <taxon>Botryosphaeriales</taxon>
        <taxon>Saccharataceae</taxon>
        <taxon>Saccharata</taxon>
    </lineage>
</organism>
<feature type="non-terminal residue" evidence="10">
    <location>
        <position position="341"/>
    </location>
</feature>
<dbReference type="AlphaFoldDB" id="A0A9P4LUN9"/>
<feature type="compositionally biased region" description="Polar residues" evidence="8">
    <location>
        <begin position="84"/>
        <end position="96"/>
    </location>
</feature>
<reference evidence="10" key="1">
    <citation type="journal article" date="2020" name="Stud. Mycol.">
        <title>101 Dothideomycetes genomes: a test case for predicting lifestyles and emergence of pathogens.</title>
        <authorList>
            <person name="Haridas S."/>
            <person name="Albert R."/>
            <person name="Binder M."/>
            <person name="Bloem J."/>
            <person name="Labutti K."/>
            <person name="Salamov A."/>
            <person name="Andreopoulos B."/>
            <person name="Baker S."/>
            <person name="Barry K."/>
            <person name="Bills G."/>
            <person name="Bluhm B."/>
            <person name="Cannon C."/>
            <person name="Castanera R."/>
            <person name="Culley D."/>
            <person name="Daum C."/>
            <person name="Ezra D."/>
            <person name="Gonzalez J."/>
            <person name="Henrissat B."/>
            <person name="Kuo A."/>
            <person name="Liang C."/>
            <person name="Lipzen A."/>
            <person name="Lutzoni F."/>
            <person name="Magnuson J."/>
            <person name="Mondo S."/>
            <person name="Nolan M."/>
            <person name="Ohm R."/>
            <person name="Pangilinan J."/>
            <person name="Park H.-J."/>
            <person name="Ramirez L."/>
            <person name="Alfaro M."/>
            <person name="Sun H."/>
            <person name="Tritt A."/>
            <person name="Yoshinaga Y."/>
            <person name="Zwiers L.-H."/>
            <person name="Turgeon B."/>
            <person name="Goodwin S."/>
            <person name="Spatafora J."/>
            <person name="Crous P."/>
            <person name="Grigoriev I."/>
        </authorList>
    </citation>
    <scope>NUCLEOTIDE SEQUENCE</scope>
    <source>
        <strain evidence="10">CBS 121410</strain>
    </source>
</reference>
<keyword evidence="7 9" id="KW-0472">Membrane</keyword>
<dbReference type="GO" id="GO:0016020">
    <property type="term" value="C:membrane"/>
    <property type="evidence" value="ECO:0007669"/>
    <property type="project" value="UniProtKB-SubCell"/>
</dbReference>
<protein>
    <recommendedName>
        <fullName evidence="12">DUF1640-domain-containing protein</fullName>
    </recommendedName>
</protein>
<gene>
    <name evidence="10" type="ORF">K490DRAFT_16572</name>
</gene>
<evidence type="ECO:0000313" key="11">
    <source>
        <dbReference type="Proteomes" id="UP000799776"/>
    </source>
</evidence>
<feature type="transmembrane region" description="Helical" evidence="9">
    <location>
        <begin position="311"/>
        <end position="331"/>
    </location>
</feature>
<comment type="caution">
    <text evidence="10">The sequence shown here is derived from an EMBL/GenBank/DDBJ whole genome shotgun (WGS) entry which is preliminary data.</text>
</comment>
<feature type="compositionally biased region" description="Acidic residues" evidence="8">
    <location>
        <begin position="74"/>
        <end position="83"/>
    </location>
</feature>
<proteinExistence type="predicted"/>
<evidence type="ECO:0000256" key="2">
    <source>
        <dbReference type="ARBA" id="ARBA00004370"/>
    </source>
</evidence>
<keyword evidence="5" id="KW-0175">Coiled coil</keyword>